<reference evidence="14 15" key="1">
    <citation type="submission" date="2013-07" db="EMBL/GenBank/DDBJ databases">
        <title>Comparative Genomic and Metabolomic Analysis of Twelve Strains of Pseudoalteromonas luteoviolacea.</title>
        <authorList>
            <person name="Vynne N.G."/>
            <person name="Mansson M."/>
            <person name="Gram L."/>
        </authorList>
    </citation>
    <scope>NUCLEOTIDE SEQUENCE [LARGE SCALE GENOMIC DNA]</scope>
    <source>
        <strain evidence="14 15">H33</strain>
    </source>
</reference>
<evidence type="ECO:0000256" key="6">
    <source>
        <dbReference type="ARBA" id="ARBA00022490"/>
    </source>
</evidence>
<evidence type="ECO:0000256" key="4">
    <source>
        <dbReference type="ARBA" id="ARBA00007553"/>
    </source>
</evidence>
<dbReference type="InterPro" id="IPR002502">
    <property type="entry name" value="Amidase_domain"/>
</dbReference>
<dbReference type="InterPro" id="IPR036505">
    <property type="entry name" value="Amidase/PGRP_sf"/>
</dbReference>
<dbReference type="GO" id="GO:0009253">
    <property type="term" value="P:peptidoglycan catabolic process"/>
    <property type="evidence" value="ECO:0007669"/>
    <property type="project" value="InterPro"/>
</dbReference>
<evidence type="ECO:0000256" key="5">
    <source>
        <dbReference type="ARBA" id="ARBA00011901"/>
    </source>
</evidence>
<evidence type="ECO:0000256" key="10">
    <source>
        <dbReference type="ARBA" id="ARBA00023316"/>
    </source>
</evidence>
<keyword evidence="6" id="KW-0963">Cytoplasm</keyword>
<dbReference type="PANTHER" id="PTHR30417:SF4">
    <property type="entry name" value="1,6-ANHYDRO-N-ACETYLMURAMYL-L-ALANINE AMIDASE AMPD"/>
    <property type="match status" value="1"/>
</dbReference>
<dbReference type="InterPro" id="IPR051206">
    <property type="entry name" value="NAMLAA_amidase_2"/>
</dbReference>
<dbReference type="EMBL" id="AUXZ01000064">
    <property type="protein sequence ID" value="KZN52062.1"/>
    <property type="molecule type" value="Genomic_DNA"/>
</dbReference>
<evidence type="ECO:0000313" key="14">
    <source>
        <dbReference type="EMBL" id="KZN52062.1"/>
    </source>
</evidence>
<keyword evidence="10" id="KW-0961">Cell wall biogenesis/degradation</keyword>
<feature type="domain" description="N-acetylmuramoyl-L-alanine amidase" evidence="13">
    <location>
        <begin position="28"/>
        <end position="179"/>
    </location>
</feature>
<comment type="cofactor">
    <cofactor evidence="2">
        <name>Zn(2+)</name>
        <dbReference type="ChEBI" id="CHEBI:29105"/>
    </cofactor>
</comment>
<evidence type="ECO:0000256" key="11">
    <source>
        <dbReference type="ARBA" id="ARBA00039257"/>
    </source>
</evidence>
<keyword evidence="9" id="KW-0862">Zinc</keyword>
<evidence type="ECO:0000256" key="12">
    <source>
        <dbReference type="ARBA" id="ARBA00042615"/>
    </source>
</evidence>
<comment type="subcellular location">
    <subcellularLocation>
        <location evidence="3">Cytoplasm</location>
    </subcellularLocation>
</comment>
<dbReference type="GO" id="GO:0046872">
    <property type="term" value="F:metal ion binding"/>
    <property type="evidence" value="ECO:0007669"/>
    <property type="project" value="UniProtKB-KW"/>
</dbReference>
<evidence type="ECO:0000256" key="2">
    <source>
        <dbReference type="ARBA" id="ARBA00001947"/>
    </source>
</evidence>
<dbReference type="PANTHER" id="PTHR30417">
    <property type="entry name" value="N-ACETYLMURAMOYL-L-ALANINE AMIDASE AMID"/>
    <property type="match status" value="1"/>
</dbReference>
<proteinExistence type="inferred from homology"/>
<sequence length="199" mass="22834">MVDAMQFKINFYMENQHQWLNYANQRLSPHYDERPVNCDIDLLVIHNISLPAGHFGTSFVDDLFMGSINCHAHESFASLEGVRVSAHCFIRRDGSVNQYVPFSKRAWHAGGSSFDGRQRCNDFSIGIELEGTDSIPYTQAQYEALVKVSQSIMTQFPKITPQRIVGHCDIAPTRKTDPGEAFDWQYYLNLLQRELRVIE</sequence>
<dbReference type="Pfam" id="PF01510">
    <property type="entry name" value="Amidase_2"/>
    <property type="match status" value="1"/>
</dbReference>
<keyword evidence="7" id="KW-0479">Metal-binding</keyword>
<dbReference type="GO" id="GO:0005737">
    <property type="term" value="C:cytoplasm"/>
    <property type="evidence" value="ECO:0007669"/>
    <property type="project" value="UniProtKB-SubCell"/>
</dbReference>
<evidence type="ECO:0000259" key="13">
    <source>
        <dbReference type="SMART" id="SM00644"/>
    </source>
</evidence>
<evidence type="ECO:0000256" key="3">
    <source>
        <dbReference type="ARBA" id="ARBA00004496"/>
    </source>
</evidence>
<evidence type="ECO:0000256" key="8">
    <source>
        <dbReference type="ARBA" id="ARBA00022801"/>
    </source>
</evidence>
<gene>
    <name evidence="14" type="ORF">N476_01650</name>
</gene>
<comment type="similarity">
    <text evidence="4">Belongs to the N-acetylmuramoyl-L-alanine amidase 2 family.</text>
</comment>
<evidence type="ECO:0000256" key="7">
    <source>
        <dbReference type="ARBA" id="ARBA00022723"/>
    </source>
</evidence>
<protein>
    <recommendedName>
        <fullName evidence="11">1,6-anhydro-N-acetylmuramyl-L-alanine amidase AmpD</fullName>
        <ecNumber evidence="5">3.5.1.28</ecNumber>
    </recommendedName>
    <alternativeName>
        <fullName evidence="12">N-acetylmuramoyl-L-alanine amidase</fullName>
    </alternativeName>
</protein>
<dbReference type="GO" id="GO:0071555">
    <property type="term" value="P:cell wall organization"/>
    <property type="evidence" value="ECO:0007669"/>
    <property type="project" value="UniProtKB-KW"/>
</dbReference>
<dbReference type="NCBIfam" id="NF008758">
    <property type="entry name" value="PRK11789.1"/>
    <property type="match status" value="1"/>
</dbReference>
<name>A0A162ALL6_9GAMM</name>
<dbReference type="EC" id="3.5.1.28" evidence="5"/>
<dbReference type="SUPFAM" id="SSF55846">
    <property type="entry name" value="N-acetylmuramoyl-L-alanine amidase-like"/>
    <property type="match status" value="1"/>
</dbReference>
<dbReference type="GO" id="GO:0008745">
    <property type="term" value="F:N-acetylmuramoyl-L-alanine amidase activity"/>
    <property type="evidence" value="ECO:0007669"/>
    <property type="project" value="UniProtKB-EC"/>
</dbReference>
<comment type="catalytic activity">
    <reaction evidence="1">
        <text>Hydrolyzes the link between N-acetylmuramoyl residues and L-amino acid residues in certain cell-wall glycopeptides.</text>
        <dbReference type="EC" id="3.5.1.28"/>
    </reaction>
</comment>
<keyword evidence="8" id="KW-0378">Hydrolase</keyword>
<dbReference type="PATRIC" id="fig|1365251.3.peg.1491"/>
<dbReference type="AlphaFoldDB" id="A0A162ALL6"/>
<accession>A0A162ALL6</accession>
<organism evidence="14 15">
    <name type="scientific">Pseudoalteromonas luteoviolacea H33</name>
    <dbReference type="NCBI Taxonomy" id="1365251"/>
    <lineage>
        <taxon>Bacteria</taxon>
        <taxon>Pseudomonadati</taxon>
        <taxon>Pseudomonadota</taxon>
        <taxon>Gammaproteobacteria</taxon>
        <taxon>Alteromonadales</taxon>
        <taxon>Pseudoalteromonadaceae</taxon>
        <taxon>Pseudoalteromonas</taxon>
    </lineage>
</organism>
<evidence type="ECO:0000256" key="1">
    <source>
        <dbReference type="ARBA" id="ARBA00001561"/>
    </source>
</evidence>
<dbReference type="GO" id="GO:0009254">
    <property type="term" value="P:peptidoglycan turnover"/>
    <property type="evidence" value="ECO:0007669"/>
    <property type="project" value="TreeGrafter"/>
</dbReference>
<dbReference type="Gene3D" id="3.40.80.10">
    <property type="entry name" value="Peptidoglycan recognition protein-like"/>
    <property type="match status" value="1"/>
</dbReference>
<dbReference type="CDD" id="cd06583">
    <property type="entry name" value="PGRP"/>
    <property type="match status" value="1"/>
</dbReference>
<evidence type="ECO:0000313" key="15">
    <source>
        <dbReference type="Proteomes" id="UP000076503"/>
    </source>
</evidence>
<dbReference type="Proteomes" id="UP000076503">
    <property type="component" value="Unassembled WGS sequence"/>
</dbReference>
<evidence type="ECO:0000256" key="9">
    <source>
        <dbReference type="ARBA" id="ARBA00022833"/>
    </source>
</evidence>
<dbReference type="SMART" id="SM00644">
    <property type="entry name" value="Ami_2"/>
    <property type="match status" value="1"/>
</dbReference>
<comment type="caution">
    <text evidence="14">The sequence shown here is derived from an EMBL/GenBank/DDBJ whole genome shotgun (WGS) entry which is preliminary data.</text>
</comment>